<evidence type="ECO:0000313" key="1">
    <source>
        <dbReference type="EMBL" id="VDL97079.1"/>
    </source>
</evidence>
<name>A0A3P7CG50_SCHSO</name>
<dbReference type="EMBL" id="UYSU01036030">
    <property type="protein sequence ID" value="VDL97079.1"/>
    <property type="molecule type" value="Genomic_DNA"/>
</dbReference>
<organism evidence="1 2">
    <name type="scientific">Schistocephalus solidus</name>
    <name type="common">Tapeworm</name>
    <dbReference type="NCBI Taxonomy" id="70667"/>
    <lineage>
        <taxon>Eukaryota</taxon>
        <taxon>Metazoa</taxon>
        <taxon>Spiralia</taxon>
        <taxon>Lophotrochozoa</taxon>
        <taxon>Platyhelminthes</taxon>
        <taxon>Cestoda</taxon>
        <taxon>Eucestoda</taxon>
        <taxon>Diphyllobothriidea</taxon>
        <taxon>Diphyllobothriidae</taxon>
        <taxon>Schistocephalus</taxon>
    </lineage>
</organism>
<sequence length="278" mass="30823">MGFSQRRTPRATGTTGGLNQVRVSGVVCVFTPGTSAPFPLFLPTPFSPSPPPLSFSSSYSCLYHSSYSSILILPSFPTVEESYGEGDMQSLGFFPVATHRATVTTGGLHQVRVSGVVCAFTSDNPSSKRPDWRTALVAPELARYKVDIAAFSDNRFSEQGQLEEVACYNFFWSTRTKAERRDAGVAFAIRNDIGPQGKRPPTNNGTVKARWGQLRNVIQSTALGVLGRARRQHQDWFDDNDDDISNLLAEKNEQHKAYMDLRTDATKAAFFRCRRLVR</sequence>
<evidence type="ECO:0000313" key="2">
    <source>
        <dbReference type="Proteomes" id="UP000275846"/>
    </source>
</evidence>
<gene>
    <name evidence="1" type="ORF">SSLN_LOCUS10694</name>
</gene>
<accession>A0A3P7CG50</accession>
<dbReference type="AlphaFoldDB" id="A0A3P7CG50"/>
<protein>
    <submittedName>
        <fullName evidence="1">Uncharacterized protein</fullName>
    </submittedName>
</protein>
<keyword evidence="2" id="KW-1185">Reference proteome</keyword>
<proteinExistence type="predicted"/>
<reference evidence="1 2" key="1">
    <citation type="submission" date="2018-11" db="EMBL/GenBank/DDBJ databases">
        <authorList>
            <consortium name="Pathogen Informatics"/>
        </authorList>
    </citation>
    <scope>NUCLEOTIDE SEQUENCE [LARGE SCALE GENOMIC DNA]</scope>
    <source>
        <strain evidence="1 2">NST_G2</strain>
    </source>
</reference>
<dbReference type="Proteomes" id="UP000275846">
    <property type="component" value="Unassembled WGS sequence"/>
</dbReference>